<evidence type="ECO:0000313" key="1">
    <source>
        <dbReference type="EMBL" id="DAE33003.1"/>
    </source>
</evidence>
<sequence length="82" mass="9814">MKQYELNDRVEYYVFRQGKKFHRVGFVKAYRKGLFKTRYIVCTADKIREVDEIKPKQILGFAPKKEYVNKFNNSSKTNENGN</sequence>
<protein>
    <submittedName>
        <fullName evidence="1">Uncharacterized protein</fullName>
    </submittedName>
</protein>
<name>A0A8S5RP94_9VIRU</name>
<reference evidence="1" key="1">
    <citation type="journal article" date="2021" name="Proc. Natl. Acad. Sci. U.S.A.">
        <title>A Catalog of Tens of Thousands of Viruses from Human Metagenomes Reveals Hidden Associations with Chronic Diseases.</title>
        <authorList>
            <person name="Tisza M.J."/>
            <person name="Buck C.B."/>
        </authorList>
    </citation>
    <scope>NUCLEOTIDE SEQUENCE</scope>
    <source>
        <strain evidence="1">CtoYX9</strain>
    </source>
</reference>
<organism evidence="1">
    <name type="scientific">virus sp. ctoYX9</name>
    <dbReference type="NCBI Taxonomy" id="2825822"/>
    <lineage>
        <taxon>Viruses</taxon>
    </lineage>
</organism>
<proteinExistence type="predicted"/>
<dbReference type="EMBL" id="BK059131">
    <property type="protein sequence ID" value="DAE33003.1"/>
    <property type="molecule type" value="Genomic_DNA"/>
</dbReference>
<accession>A0A8S5RP94</accession>